<dbReference type="PANTHER" id="PTHR39082:SF1">
    <property type="entry name" value="SCAVENGER RECEPTOR CLASS A MEMBER 3"/>
    <property type="match status" value="1"/>
</dbReference>
<evidence type="ECO:0000259" key="2">
    <source>
        <dbReference type="Pfam" id="PF02591"/>
    </source>
</evidence>
<gene>
    <name evidence="4" type="ORF">MOMUL_28690</name>
</gene>
<keyword evidence="1" id="KW-0175">Coiled coil</keyword>
<organism evidence="4 5">
    <name type="scientific">Moorella mulderi DSM 14980</name>
    <dbReference type="NCBI Taxonomy" id="1122241"/>
    <lineage>
        <taxon>Bacteria</taxon>
        <taxon>Bacillati</taxon>
        <taxon>Bacillota</taxon>
        <taxon>Clostridia</taxon>
        <taxon>Neomoorellales</taxon>
        <taxon>Neomoorellaceae</taxon>
        <taxon>Neomoorella</taxon>
    </lineage>
</organism>
<feature type="coiled-coil region" evidence="1">
    <location>
        <begin position="9"/>
        <end position="112"/>
    </location>
</feature>
<dbReference type="Proteomes" id="UP000075670">
    <property type="component" value="Unassembled WGS sequence"/>
</dbReference>
<evidence type="ECO:0000313" key="5">
    <source>
        <dbReference type="Proteomes" id="UP000075670"/>
    </source>
</evidence>
<dbReference type="PANTHER" id="PTHR39082">
    <property type="entry name" value="PHOSPHOLIPASE C-BETA-2-RELATED"/>
    <property type="match status" value="1"/>
</dbReference>
<dbReference type="Pfam" id="PF02591">
    <property type="entry name" value="Zn_ribbon_9"/>
    <property type="match status" value="1"/>
</dbReference>
<evidence type="ECO:0000313" key="4">
    <source>
        <dbReference type="EMBL" id="KYH30806.1"/>
    </source>
</evidence>
<dbReference type="Gene3D" id="1.10.287.1490">
    <property type="match status" value="1"/>
</dbReference>
<protein>
    <submittedName>
        <fullName evidence="4">Putative zinc ribbon domain protein</fullName>
    </submittedName>
</protein>
<dbReference type="OrthoDB" id="9795058at2"/>
<evidence type="ECO:0000259" key="3">
    <source>
        <dbReference type="Pfam" id="PF24481"/>
    </source>
</evidence>
<feature type="domain" description="C4-type zinc ribbon" evidence="2">
    <location>
        <begin position="200"/>
        <end position="231"/>
    </location>
</feature>
<feature type="domain" description="CT398-like coiled coil hairpin" evidence="3">
    <location>
        <begin position="9"/>
        <end position="187"/>
    </location>
</feature>
<reference evidence="4 5" key="1">
    <citation type="submission" date="2016-02" db="EMBL/GenBank/DDBJ databases">
        <title>Genome sequence of Moorella mulderi DSM 14980.</title>
        <authorList>
            <person name="Poehlein A."/>
            <person name="Daniel R."/>
        </authorList>
    </citation>
    <scope>NUCLEOTIDE SEQUENCE [LARGE SCALE GENOMIC DNA]</scope>
    <source>
        <strain evidence="4 5">DSM 14980</strain>
    </source>
</reference>
<dbReference type="EMBL" id="LTBC01000020">
    <property type="protein sequence ID" value="KYH30806.1"/>
    <property type="molecule type" value="Genomic_DNA"/>
</dbReference>
<name>A0A151AT57_9FIRM</name>
<dbReference type="InterPro" id="IPR056003">
    <property type="entry name" value="CT398_CC_hairpin"/>
</dbReference>
<dbReference type="AlphaFoldDB" id="A0A151AT57"/>
<sequence>MGLSKLWELQEMQLRLQELQRQLHTSALARELKREKERLEACQETVRARMQEREELRRQVAALERACQDLAARKKQLEGKLYSGETSNPKELNNIQHKIDTTAGELAREEERAMELALQQEQLEEWLKENVSKLQADKAAYREKLARYRTWREGLQQEMDVLAVNAAQLEGEIDPKLLTLYSDLQRRLGTKALARVVKGTCSGCHLVVPPVLLREARAGKFIYCESCGRLLLP</sequence>
<proteinExistence type="predicted"/>
<dbReference type="PATRIC" id="fig|1122241.3.peg.3058"/>
<evidence type="ECO:0000256" key="1">
    <source>
        <dbReference type="SAM" id="Coils"/>
    </source>
</evidence>
<dbReference type="Pfam" id="PF24481">
    <property type="entry name" value="CT398_CC"/>
    <property type="match status" value="1"/>
</dbReference>
<keyword evidence="5" id="KW-1185">Reference proteome</keyword>
<comment type="caution">
    <text evidence="4">The sequence shown here is derived from an EMBL/GenBank/DDBJ whole genome shotgun (WGS) entry which is preliminary data.</text>
</comment>
<dbReference type="InterPro" id="IPR003743">
    <property type="entry name" value="Zf-RING_7"/>
</dbReference>
<dbReference type="RefSeq" id="WP_062285878.1">
    <property type="nucleotide sequence ID" value="NZ_LTBC01000020.1"/>
</dbReference>
<accession>A0A151AT57</accession>
<dbReference type="InterPro" id="IPR052376">
    <property type="entry name" value="Oxidative_Scav/Glycosyltrans"/>
</dbReference>